<feature type="region of interest" description="Disordered" evidence="2">
    <location>
        <begin position="452"/>
        <end position="601"/>
    </location>
</feature>
<evidence type="ECO:0000259" key="3">
    <source>
        <dbReference type="PROSITE" id="PS50114"/>
    </source>
</evidence>
<dbReference type="SUPFAM" id="SSF57716">
    <property type="entry name" value="Glucocorticoid receptor-like (DNA-binding domain)"/>
    <property type="match status" value="1"/>
</dbReference>
<dbReference type="PANTHER" id="PTHR39147:SF1">
    <property type="entry name" value="PROTEIN SPT21"/>
    <property type="match status" value="1"/>
</dbReference>
<comment type="caution">
    <text evidence="4">The sequence shown here is derived from an EMBL/GenBank/DDBJ whole genome shotgun (WGS) entry which is preliminary data.</text>
</comment>
<dbReference type="GO" id="GO:0043565">
    <property type="term" value="F:sequence-specific DNA binding"/>
    <property type="evidence" value="ECO:0007669"/>
    <property type="project" value="InterPro"/>
</dbReference>
<evidence type="ECO:0000256" key="2">
    <source>
        <dbReference type="SAM" id="MobiDB-lite"/>
    </source>
</evidence>
<dbReference type="InterPro" id="IPR042403">
    <property type="entry name" value="Spt21/Ams2"/>
</dbReference>
<feature type="compositionally biased region" description="Basic and acidic residues" evidence="2">
    <location>
        <begin position="147"/>
        <end position="158"/>
    </location>
</feature>
<evidence type="ECO:0000256" key="1">
    <source>
        <dbReference type="PROSITE-ProRule" id="PRU00094"/>
    </source>
</evidence>
<feature type="domain" description="GATA-type" evidence="3">
    <location>
        <begin position="381"/>
        <end position="433"/>
    </location>
</feature>
<protein>
    <recommendedName>
        <fullName evidence="3">GATA-type domain-containing protein</fullName>
    </recommendedName>
</protein>
<gene>
    <name evidence="4" type="ORF">TRICI_004470</name>
</gene>
<feature type="compositionally biased region" description="Basic and acidic residues" evidence="2">
    <location>
        <begin position="326"/>
        <end position="335"/>
    </location>
</feature>
<organism evidence="4 5">
    <name type="scientific">Trichomonascus ciferrii</name>
    <dbReference type="NCBI Taxonomy" id="44093"/>
    <lineage>
        <taxon>Eukaryota</taxon>
        <taxon>Fungi</taxon>
        <taxon>Dikarya</taxon>
        <taxon>Ascomycota</taxon>
        <taxon>Saccharomycotina</taxon>
        <taxon>Dipodascomycetes</taxon>
        <taxon>Dipodascales</taxon>
        <taxon>Trichomonascaceae</taxon>
        <taxon>Trichomonascus</taxon>
        <taxon>Trichomonascus ciferrii complex</taxon>
    </lineage>
</organism>
<keyword evidence="1" id="KW-0863">Zinc-finger</keyword>
<keyword evidence="5" id="KW-1185">Reference proteome</keyword>
<evidence type="ECO:0000313" key="5">
    <source>
        <dbReference type="Proteomes" id="UP000761534"/>
    </source>
</evidence>
<feature type="compositionally biased region" description="Low complexity" evidence="2">
    <location>
        <begin position="456"/>
        <end position="470"/>
    </location>
</feature>
<feature type="compositionally biased region" description="Acidic residues" evidence="2">
    <location>
        <begin position="278"/>
        <end position="297"/>
    </location>
</feature>
<dbReference type="SMART" id="SM00401">
    <property type="entry name" value="ZnF_GATA"/>
    <property type="match status" value="1"/>
</dbReference>
<keyword evidence="1" id="KW-0862">Zinc</keyword>
<dbReference type="PROSITE" id="PS50114">
    <property type="entry name" value="GATA_ZN_FINGER_2"/>
    <property type="match status" value="1"/>
</dbReference>
<feature type="region of interest" description="Disordered" evidence="2">
    <location>
        <begin position="644"/>
        <end position="678"/>
    </location>
</feature>
<feature type="compositionally biased region" description="Low complexity" evidence="2">
    <location>
        <begin position="515"/>
        <end position="533"/>
    </location>
</feature>
<dbReference type="GO" id="GO:0008270">
    <property type="term" value="F:zinc ion binding"/>
    <property type="evidence" value="ECO:0007669"/>
    <property type="project" value="UniProtKB-KW"/>
</dbReference>
<dbReference type="EMBL" id="SWFS01000338">
    <property type="protein sequence ID" value="KAA8909505.1"/>
    <property type="molecule type" value="Genomic_DNA"/>
</dbReference>
<keyword evidence="1" id="KW-0479">Metal-binding</keyword>
<dbReference type="CDD" id="cd00202">
    <property type="entry name" value="ZnF_GATA"/>
    <property type="match status" value="1"/>
</dbReference>
<dbReference type="GO" id="GO:0000183">
    <property type="term" value="P:rDNA heterochromatin formation"/>
    <property type="evidence" value="ECO:0007669"/>
    <property type="project" value="TreeGrafter"/>
</dbReference>
<feature type="compositionally biased region" description="Polar residues" evidence="2">
    <location>
        <begin position="574"/>
        <end position="596"/>
    </location>
</feature>
<dbReference type="GO" id="GO:0006357">
    <property type="term" value="P:regulation of transcription by RNA polymerase II"/>
    <property type="evidence" value="ECO:0007669"/>
    <property type="project" value="TreeGrafter"/>
</dbReference>
<dbReference type="Pfam" id="PF25823">
    <property type="entry name" value="Ams2-SPT21_N"/>
    <property type="match status" value="1"/>
</dbReference>
<dbReference type="InterPro" id="IPR000679">
    <property type="entry name" value="Znf_GATA"/>
</dbReference>
<dbReference type="Proteomes" id="UP000761534">
    <property type="component" value="Unassembled WGS sequence"/>
</dbReference>
<dbReference type="PANTHER" id="PTHR39147">
    <property type="entry name" value="PROTEIN SPT21"/>
    <property type="match status" value="1"/>
</dbReference>
<feature type="compositionally biased region" description="Polar residues" evidence="2">
    <location>
        <begin position="476"/>
        <end position="493"/>
    </location>
</feature>
<name>A0A642V0Y1_9ASCO</name>
<evidence type="ECO:0000313" key="4">
    <source>
        <dbReference type="EMBL" id="KAA8909505.1"/>
    </source>
</evidence>
<dbReference type="OrthoDB" id="3199820at2759"/>
<dbReference type="InterPro" id="IPR057725">
    <property type="entry name" value="Ams2-SPT21_N"/>
</dbReference>
<reference evidence="4" key="1">
    <citation type="journal article" date="2019" name="G3 (Bethesda)">
        <title>Genome Assemblies of Two Rare Opportunistic Yeast Pathogens: Diutina rugosa (syn. Candida rugosa) and Trichomonascus ciferrii (syn. Candida ciferrii).</title>
        <authorList>
            <person name="Mixao V."/>
            <person name="Saus E."/>
            <person name="Hansen A.P."/>
            <person name="Lass-Florl C."/>
            <person name="Gabaldon T."/>
        </authorList>
    </citation>
    <scope>NUCLEOTIDE SEQUENCE</scope>
    <source>
        <strain evidence="4">CBS 4856</strain>
    </source>
</reference>
<dbReference type="InterPro" id="IPR013088">
    <property type="entry name" value="Znf_NHR/GATA"/>
</dbReference>
<dbReference type="AlphaFoldDB" id="A0A642V0Y1"/>
<dbReference type="GO" id="GO:0030466">
    <property type="term" value="P:silent mating-type cassette heterochromatin formation"/>
    <property type="evidence" value="ECO:0007669"/>
    <property type="project" value="TreeGrafter"/>
</dbReference>
<feature type="compositionally biased region" description="Polar residues" evidence="2">
    <location>
        <begin position="235"/>
        <end position="251"/>
    </location>
</feature>
<feature type="region of interest" description="Disordered" evidence="2">
    <location>
        <begin position="130"/>
        <end position="384"/>
    </location>
</feature>
<sequence>MGHRERALWLKILYQFDDRTACIAKSSRACSVVVAEKEGVGQVDLATCLETVRTCSPDVLMAESDDDYAVYSTDYSEEGEPSVGHGALSGLLDGSEDTLIGRLCSGNAPFGKTKPSLQVKLRFVQIRGRSLQRRPTATALPSEDDEKDRFCSPVESRHSASVQSTPTNRRNLPQPADSPSPVAILETEDRPDFEFDEKEAPPASSPPLRYERVPTPTPRDSPQIEAAPPTPCPQPDTSSVRPPSASRQQTVRVKAIGTRRFMSRRRPTPPPILPLPRDDDEQQQQQLDEENQDDEDYHEAISPPRTRSMRTRGQPEPQPKAPAKTAGERSKRTKSDTVGAAQPKKRKMETAGQRVSKKGQTEPESAPEQEAEQPQTDSRVEPDDSQCVNCGVNETCQWRVVSGLMLCNPCGLYFINNQRMRPAALFNNSNKGKKQPKNKRIFKKLGNNEVNQRNNQESQPQHGHEQQQQPQPQPPATTNSTKSFPVKQTQSQPRRAGAAHTSPIKPPTSRHENVASSPPMTAPASSPPLRSRPMLYEGEDKENVDPRSNLGVVDGPDIDALFSSPYQAEDTEPPSLTNVTSDNRPSSKNVSPTKWMNSMLDGNENDLAKSFLDSSPMKDISPSKQRFHYDDFLQDLGIGALSSDPVEAIDSHPPSSPPTLFYLYDDDHDHRKSKSTTN</sequence>
<dbReference type="Gene3D" id="3.30.50.10">
    <property type="entry name" value="Erythroid Transcription Factor GATA-1, subunit A"/>
    <property type="match status" value="1"/>
</dbReference>
<feature type="compositionally biased region" description="Polar residues" evidence="2">
    <location>
        <begin position="159"/>
        <end position="171"/>
    </location>
</feature>
<accession>A0A642V0Y1</accession>
<proteinExistence type="predicted"/>
<dbReference type="Pfam" id="PF00320">
    <property type="entry name" value="GATA"/>
    <property type="match status" value="1"/>
</dbReference>
<dbReference type="VEuPathDB" id="FungiDB:TRICI_004470"/>